<dbReference type="InterPro" id="IPR037215">
    <property type="entry name" value="GUN4-like_sf"/>
</dbReference>
<keyword evidence="3" id="KW-1185">Reference proteome</keyword>
<comment type="caution">
    <text evidence="2">The sequence shown here is derived from an EMBL/GenBank/DDBJ whole genome shotgun (WGS) entry which is preliminary data.</text>
</comment>
<organism evidence="2 3">
    <name type="scientific">Nodularia spumigena UHCC 0060</name>
    <dbReference type="NCBI Taxonomy" id="3110300"/>
    <lineage>
        <taxon>Bacteria</taxon>
        <taxon>Bacillati</taxon>
        <taxon>Cyanobacteriota</taxon>
        <taxon>Cyanophyceae</taxon>
        <taxon>Nostocales</taxon>
        <taxon>Nodulariaceae</taxon>
        <taxon>Nodularia</taxon>
    </lineage>
</organism>
<reference evidence="2 3" key="1">
    <citation type="submission" date="2023-12" db="EMBL/GenBank/DDBJ databases">
        <title>Baltic Sea Cyanobacteria.</title>
        <authorList>
            <person name="Delbaje E."/>
            <person name="Fewer D.P."/>
            <person name="Shishido T.K."/>
        </authorList>
    </citation>
    <scope>NUCLEOTIDE SEQUENCE [LARGE SCALE GENOMIC DNA]</scope>
    <source>
        <strain evidence="2 3">UHCC 0060</strain>
    </source>
</reference>
<dbReference type="EMBL" id="JAYGHK010000002">
    <property type="protein sequence ID" value="MEA5606551.1"/>
    <property type="molecule type" value="Genomic_DNA"/>
</dbReference>
<proteinExistence type="predicted"/>
<feature type="domain" description="TIR" evidence="1">
    <location>
        <begin position="4"/>
        <end position="126"/>
    </location>
</feature>
<sequence length="347" mass="40278">MIEVSLKVFCSYSHKDELLRKELFNHLSVFTRQGKILPWYDGIITPGEMWDQEIKDNLNTADIILLLVSSDFMASLYCWEVEVTKAIERHNRGDACVIPIILRSVVWKSAPFACIQGLPKDVQNNILPVKLWTDQDAAFTNVAEGFWKAAEKLIVRKQKLNQQEETETLQRLREQEEVERIRQNELPSDKGVSYTRLRDLLKAGEWKEADQETRKVMLKAASREKEGWLYIDSIEQFPCTDLRTIDQLWVKYSSGRFGFSVQKRIWESMGGNPKANYEAWCKFGDRVGWRNEGVWWPETRTFSVKAPEGHLPENVLRYVHHRVVISPSSQPGEVLSSLALRFVECNI</sequence>
<dbReference type="Pfam" id="PF05419">
    <property type="entry name" value="GUN4"/>
    <property type="match status" value="1"/>
</dbReference>
<dbReference type="SUPFAM" id="SSF52200">
    <property type="entry name" value="Toll/Interleukin receptor TIR domain"/>
    <property type="match status" value="1"/>
</dbReference>
<dbReference type="Gene3D" id="1.10.10.1770">
    <property type="entry name" value="Gun4-like"/>
    <property type="match status" value="1"/>
</dbReference>
<name>A0ABU5UJX6_NODSP</name>
<dbReference type="Gene3D" id="1.25.40.620">
    <property type="match status" value="1"/>
</dbReference>
<dbReference type="CDD" id="cd16383">
    <property type="entry name" value="GUN4"/>
    <property type="match status" value="1"/>
</dbReference>
<dbReference type="SMART" id="SM00255">
    <property type="entry name" value="TIR"/>
    <property type="match status" value="1"/>
</dbReference>
<dbReference type="InterPro" id="IPR035897">
    <property type="entry name" value="Toll_tir_struct_dom_sf"/>
</dbReference>
<dbReference type="InterPro" id="IPR008629">
    <property type="entry name" value="GUN4-like"/>
</dbReference>
<dbReference type="InterPro" id="IPR000157">
    <property type="entry name" value="TIR_dom"/>
</dbReference>
<dbReference type="SUPFAM" id="SSF140869">
    <property type="entry name" value="GUN4-like"/>
    <property type="match status" value="1"/>
</dbReference>
<dbReference type="RefSeq" id="WP_323244189.1">
    <property type="nucleotide sequence ID" value="NZ_JAYGHK010000002.1"/>
</dbReference>
<protein>
    <submittedName>
        <fullName evidence="2">GUN4 domain-containing protein</fullName>
    </submittedName>
</protein>
<dbReference type="PANTHER" id="PTHR34800:SF1">
    <property type="entry name" value="TETRAPYRROLE-BINDING PROTEIN, CHLOROPLASTIC"/>
    <property type="match status" value="1"/>
</dbReference>
<dbReference type="Gene3D" id="3.40.50.10140">
    <property type="entry name" value="Toll/interleukin-1 receptor homology (TIR) domain"/>
    <property type="match status" value="1"/>
</dbReference>
<dbReference type="Pfam" id="PF13676">
    <property type="entry name" value="TIR_2"/>
    <property type="match status" value="1"/>
</dbReference>
<dbReference type="Proteomes" id="UP001303285">
    <property type="component" value="Unassembled WGS sequence"/>
</dbReference>
<gene>
    <name evidence="2" type="ORF">VB695_00335</name>
</gene>
<evidence type="ECO:0000259" key="1">
    <source>
        <dbReference type="PROSITE" id="PS50104"/>
    </source>
</evidence>
<dbReference type="PROSITE" id="PS50104">
    <property type="entry name" value="TIR"/>
    <property type="match status" value="1"/>
</dbReference>
<dbReference type="PANTHER" id="PTHR34800">
    <property type="entry name" value="TETRAPYRROLE-BINDING PROTEIN, CHLOROPLASTIC"/>
    <property type="match status" value="1"/>
</dbReference>
<evidence type="ECO:0000313" key="2">
    <source>
        <dbReference type="EMBL" id="MEA5606551.1"/>
    </source>
</evidence>
<accession>A0ABU5UJX6</accession>
<evidence type="ECO:0000313" key="3">
    <source>
        <dbReference type="Proteomes" id="UP001303285"/>
    </source>
</evidence>